<dbReference type="InterPro" id="IPR036961">
    <property type="entry name" value="Kinesin_motor_dom_sf"/>
</dbReference>
<sequence>MSENVQVAVRVRPFNEREKSMESTPCIRMVRETQQTIITDPETNIEKAFTFDYSYNSFVPSSDPAYASQQTVWDDIGIKVLEHAWNGFNVSLFAYGQTGAGKSFSMVGYGSDKGIIPTASAVIFERIEANTLEITFKVEASMMEIYNERVKDLFNPSLDNLKVRDHPSQGPYAEGLTRSAVSSYLEIDRLMNAGILARTTASTNMNATSSRAHTIFQIIVTQSELNPSTGKVMDKVSRINLIDLAGSERAASTGATGSRLKEGAAINQSLSALGNCISALADLANGKKGLVPYRNSKLTHLLKDSLGGNSKTIMIAALSPASVNYSETLGTLRYADRAKQIKNKAIVNEDPNQILIRQLKEELEMLRKSMMENMDARPPSRGVGGEGELSGEFHSSRSPQINTAREHELAAIREQLEENQRLLQESEKSWNERLKETEELARKREEQLKVLGLVSNANELKEKTVTNPHLLNLNEDQQMSEKLVYFINLGVNRIGRIDADEEQNIVVGGLGILKEHCFIIRREQSQTIDEDLEEEKRELSALFITACHGAKVFVNAEPLEENEERELHHCDRLVLGNSNVFRVVIPSARSEHPTTDELAHESRFDWQCAMKELNSKQLKAAIEAEVIAEKEKQEMDVRMKKMKEMMQVEQKRAEEKLGKQRDEWEQHVRALNEQMKVKELEIKTQMQTEGDNDKKKLAEKLAQQESKLAEELVKAEILFEKKQQELVERQKELEMSLQKQMREAKVLGSQKERERVERLKFDDQLLQSIPLVNEANSIADELRKQTLFTLRLITCGPTLTALSRTSEILEDEELTISNGIGAELKVEVNFQESGTFRSVMWDIEQFHANVYVMREMYQTFIEHNRLPAYVDTWKCTYGDDCDPFYDPPKPQLIGKSFVFLRNLNFGCKINETTSIFNHTGGTNGSLKCEITPTILSHEWQACQHRLVETCPEDIEALVLPTLTNFIGSNMRINIFVESLRGIPGKLCKNAYVSFKWSGNTQEHEDAAEHKSEPISSPSVNPKLDFNVVIEQIVTPELVEFLQNSPLEFYIFGIVPSSNLNKVASHAVDLKTTTSSADLSYGDGSIQFYNADANGRNTLLNKKKSMRRRKGQMMEDENSDTTLQQYREQLAVQEKTLAENTLELENKTQEVITLQQYLEFERTQNTDLRCALESLERMNKLLKVKLEEQFFKETTATPILTLPERIQTIDLPVNVSEETTARIVKSSRERPRTTNKRRSRAEVEKDTVSKVVEAAQDDSEKPFEKPESVARSLSSKEYRAQALNLDISPRSVRADGSLATATMSRLTTYPAMVGNPEDSEGLTVPKRIEKPRKSECIVM</sequence>
<evidence type="ECO:0000256" key="1">
    <source>
        <dbReference type="ARBA" id="ARBA00004245"/>
    </source>
</evidence>
<dbReference type="PROSITE" id="PS50067">
    <property type="entry name" value="KINESIN_MOTOR_2"/>
    <property type="match status" value="1"/>
</dbReference>
<dbReference type="SUPFAM" id="SSF49879">
    <property type="entry name" value="SMAD/FHA domain"/>
    <property type="match status" value="1"/>
</dbReference>
<evidence type="ECO:0000256" key="11">
    <source>
        <dbReference type="SAM" id="MobiDB-lite"/>
    </source>
</evidence>
<dbReference type="Gene3D" id="2.60.200.20">
    <property type="match status" value="1"/>
</dbReference>
<evidence type="ECO:0000256" key="3">
    <source>
        <dbReference type="ARBA" id="ARBA00022701"/>
    </source>
</evidence>
<evidence type="ECO:0000313" key="14">
    <source>
        <dbReference type="EMBL" id="KAF4149712.1"/>
    </source>
</evidence>
<name>A0A833TI81_PHYIN</name>
<evidence type="ECO:0000256" key="6">
    <source>
        <dbReference type="ARBA" id="ARBA00023054"/>
    </source>
</evidence>
<dbReference type="EMBL" id="WSZM01000127">
    <property type="protein sequence ID" value="KAF4041306.1"/>
    <property type="molecule type" value="Genomic_DNA"/>
</dbReference>
<dbReference type="SUPFAM" id="SSF52540">
    <property type="entry name" value="P-loop containing nucleoside triphosphate hydrolases"/>
    <property type="match status" value="1"/>
</dbReference>
<keyword evidence="6 10" id="KW-0175">Coiled coil</keyword>
<evidence type="ECO:0000256" key="4">
    <source>
        <dbReference type="ARBA" id="ARBA00022741"/>
    </source>
</evidence>
<dbReference type="Proteomes" id="UP000704712">
    <property type="component" value="Unassembled WGS sequence"/>
</dbReference>
<dbReference type="InterPro" id="IPR022140">
    <property type="entry name" value="Kinesin-like_KIF1-typ"/>
</dbReference>
<dbReference type="GO" id="GO:0007018">
    <property type="term" value="P:microtubule-based movement"/>
    <property type="evidence" value="ECO:0007669"/>
    <property type="project" value="InterPro"/>
</dbReference>
<evidence type="ECO:0000256" key="5">
    <source>
        <dbReference type="ARBA" id="ARBA00022840"/>
    </source>
</evidence>
<feature type="domain" description="Kinesin motor" evidence="12">
    <location>
        <begin position="4"/>
        <end position="341"/>
    </location>
</feature>
<evidence type="ECO:0000256" key="8">
    <source>
        <dbReference type="ARBA" id="ARBA00023212"/>
    </source>
</evidence>
<dbReference type="Proteomes" id="UP000602510">
    <property type="component" value="Unassembled WGS sequence"/>
</dbReference>
<keyword evidence="5 9" id="KW-0067">ATP-binding</keyword>
<accession>A0A833TI81</accession>
<organism evidence="13 15">
    <name type="scientific">Phytophthora infestans</name>
    <name type="common">Potato late blight agent</name>
    <name type="synonym">Botrytis infestans</name>
    <dbReference type="NCBI Taxonomy" id="4787"/>
    <lineage>
        <taxon>Eukaryota</taxon>
        <taxon>Sar</taxon>
        <taxon>Stramenopiles</taxon>
        <taxon>Oomycota</taxon>
        <taxon>Peronosporomycetes</taxon>
        <taxon>Peronosporales</taxon>
        <taxon>Peronosporaceae</taxon>
        <taxon>Phytophthora</taxon>
    </lineage>
</organism>
<protein>
    <submittedName>
        <fullName evidence="13">Kinesin protein 1B</fullName>
    </submittedName>
</protein>
<gene>
    <name evidence="13" type="ORF">GN244_ATG06483</name>
    <name evidence="14" type="ORF">GN958_ATG01108</name>
</gene>
<keyword evidence="7 9" id="KW-0505">Motor protein</keyword>
<dbReference type="Pfam" id="PF16183">
    <property type="entry name" value="Kinesin_assoc"/>
    <property type="match status" value="1"/>
</dbReference>
<dbReference type="Pfam" id="PF00225">
    <property type="entry name" value="Kinesin"/>
    <property type="match status" value="1"/>
</dbReference>
<feature type="coiled-coil region" evidence="10">
    <location>
        <begin position="405"/>
        <end position="447"/>
    </location>
</feature>
<dbReference type="GO" id="GO:0008017">
    <property type="term" value="F:microtubule binding"/>
    <property type="evidence" value="ECO:0007669"/>
    <property type="project" value="InterPro"/>
</dbReference>
<feature type="region of interest" description="Disordered" evidence="11">
    <location>
        <begin position="1221"/>
        <end position="1273"/>
    </location>
</feature>
<evidence type="ECO:0000313" key="15">
    <source>
        <dbReference type="Proteomes" id="UP000602510"/>
    </source>
</evidence>
<evidence type="ECO:0000256" key="2">
    <source>
        <dbReference type="ARBA" id="ARBA00022490"/>
    </source>
</evidence>
<dbReference type="Pfam" id="PF12423">
    <property type="entry name" value="KIF1B"/>
    <property type="match status" value="1"/>
</dbReference>
<evidence type="ECO:0000313" key="13">
    <source>
        <dbReference type="EMBL" id="KAF4041306.1"/>
    </source>
</evidence>
<feature type="region of interest" description="Disordered" evidence="11">
    <location>
        <begin position="375"/>
        <end position="401"/>
    </location>
</feature>
<dbReference type="GO" id="GO:0003777">
    <property type="term" value="F:microtubule motor activity"/>
    <property type="evidence" value="ECO:0007669"/>
    <property type="project" value="InterPro"/>
</dbReference>
<keyword evidence="2" id="KW-0963">Cytoplasm</keyword>
<dbReference type="GO" id="GO:0005874">
    <property type="term" value="C:microtubule"/>
    <property type="evidence" value="ECO:0007669"/>
    <property type="project" value="UniProtKB-KW"/>
</dbReference>
<reference evidence="13" key="1">
    <citation type="submission" date="2020-04" db="EMBL/GenBank/DDBJ databases">
        <title>Hybrid Assembly of Korean Phytophthora infestans isolates.</title>
        <authorList>
            <person name="Prokchorchik M."/>
            <person name="Lee Y."/>
            <person name="Seo J."/>
            <person name="Cho J.-H."/>
            <person name="Park Y.-E."/>
            <person name="Jang D.-C."/>
            <person name="Im J.-S."/>
            <person name="Choi J.-G."/>
            <person name="Park H.-J."/>
            <person name="Lee G.-B."/>
            <person name="Lee Y.-G."/>
            <person name="Hong S.-Y."/>
            <person name="Cho K."/>
            <person name="Sohn K.H."/>
        </authorList>
    </citation>
    <scope>NUCLEOTIDE SEQUENCE</scope>
    <source>
        <strain evidence="13">KR_1_A1</strain>
        <strain evidence="14">KR_2_A2</strain>
    </source>
</reference>
<evidence type="ECO:0000259" key="12">
    <source>
        <dbReference type="PROSITE" id="PS50067"/>
    </source>
</evidence>
<comment type="subcellular location">
    <subcellularLocation>
        <location evidence="1">Cytoplasm</location>
        <location evidence="1">Cytoskeleton</location>
    </subcellularLocation>
</comment>
<dbReference type="InterPro" id="IPR008984">
    <property type="entry name" value="SMAD_FHA_dom_sf"/>
</dbReference>
<evidence type="ECO:0000256" key="7">
    <source>
        <dbReference type="ARBA" id="ARBA00023175"/>
    </source>
</evidence>
<dbReference type="InterPro" id="IPR032405">
    <property type="entry name" value="Kinesin_assoc"/>
</dbReference>
<keyword evidence="15" id="KW-1185">Reference proteome</keyword>
<feature type="coiled-coil region" evidence="10">
    <location>
        <begin position="1122"/>
        <end position="1184"/>
    </location>
</feature>
<comment type="caution">
    <text evidence="13">The sequence shown here is derived from an EMBL/GenBank/DDBJ whole genome shotgun (WGS) entry which is preliminary data.</text>
</comment>
<feature type="coiled-coil region" evidence="10">
    <location>
        <begin position="643"/>
        <end position="743"/>
    </location>
</feature>
<keyword evidence="8" id="KW-0206">Cytoskeleton</keyword>
<dbReference type="InterPro" id="IPR001752">
    <property type="entry name" value="Kinesin_motor_dom"/>
</dbReference>
<keyword evidence="4 9" id="KW-0547">Nucleotide-binding</keyword>
<dbReference type="Pfam" id="PF00498">
    <property type="entry name" value="FHA"/>
    <property type="match status" value="1"/>
</dbReference>
<evidence type="ECO:0000256" key="10">
    <source>
        <dbReference type="SAM" id="Coils"/>
    </source>
</evidence>
<feature type="binding site" evidence="9">
    <location>
        <begin position="96"/>
        <end position="103"/>
    </location>
    <ligand>
        <name>ATP</name>
        <dbReference type="ChEBI" id="CHEBI:30616"/>
    </ligand>
</feature>
<dbReference type="GO" id="GO:0005524">
    <property type="term" value="F:ATP binding"/>
    <property type="evidence" value="ECO:0007669"/>
    <property type="project" value="UniProtKB-UniRule"/>
</dbReference>
<dbReference type="InterPro" id="IPR019821">
    <property type="entry name" value="Kinesin_motor_CS"/>
</dbReference>
<evidence type="ECO:0000256" key="9">
    <source>
        <dbReference type="PROSITE-ProRule" id="PRU00283"/>
    </source>
</evidence>
<feature type="compositionally biased region" description="Basic and acidic residues" evidence="11">
    <location>
        <begin position="1257"/>
        <end position="1273"/>
    </location>
</feature>
<keyword evidence="3" id="KW-0493">Microtubule</keyword>
<dbReference type="SMART" id="SM00129">
    <property type="entry name" value="KISc"/>
    <property type="match status" value="1"/>
</dbReference>
<dbReference type="EMBL" id="JAACNO010000142">
    <property type="protein sequence ID" value="KAF4149712.1"/>
    <property type="molecule type" value="Genomic_DNA"/>
</dbReference>
<proteinExistence type="inferred from homology"/>
<dbReference type="PROSITE" id="PS00411">
    <property type="entry name" value="KINESIN_MOTOR_1"/>
    <property type="match status" value="1"/>
</dbReference>
<dbReference type="InterPro" id="IPR027417">
    <property type="entry name" value="P-loop_NTPase"/>
</dbReference>
<dbReference type="Gene3D" id="6.10.250.2520">
    <property type="match status" value="1"/>
</dbReference>
<comment type="similarity">
    <text evidence="9">Belongs to the TRAFAC class myosin-kinesin ATPase superfamily. Kinesin family.</text>
</comment>
<dbReference type="PANTHER" id="PTHR47117">
    <property type="entry name" value="STAR-RELATED LIPID TRANSFER PROTEIN 9"/>
    <property type="match status" value="1"/>
</dbReference>
<dbReference type="InterPro" id="IPR000253">
    <property type="entry name" value="FHA_dom"/>
</dbReference>
<dbReference type="Gene3D" id="3.40.850.10">
    <property type="entry name" value="Kinesin motor domain"/>
    <property type="match status" value="1"/>
</dbReference>
<dbReference type="PRINTS" id="PR00380">
    <property type="entry name" value="KINESINHEAVY"/>
</dbReference>
<dbReference type="FunFam" id="3.40.850.10:FF:000063">
    <property type="entry name" value="Kinesin-like protein"/>
    <property type="match status" value="1"/>
</dbReference>